<proteinExistence type="predicted"/>
<dbReference type="RefSeq" id="WP_053596127.1">
    <property type="nucleotide sequence ID" value="NZ_CP067341.1"/>
</dbReference>
<feature type="region of interest" description="Disordered" evidence="1">
    <location>
        <begin position="61"/>
        <end position="87"/>
    </location>
</feature>
<dbReference type="EMBL" id="CP067341">
    <property type="protein sequence ID" value="QQP15126.1"/>
    <property type="molecule type" value="Genomic_DNA"/>
</dbReference>
<protein>
    <submittedName>
        <fullName evidence="2">Uncharacterized protein</fullName>
    </submittedName>
</protein>
<sequence length="179" mass="18805">MTKINQEKLIRDALGSPIPSQGWDDVKEVFIVPGGEDIDFTKKKLIRDAVGAVIPQYWDGEKFVPQTTSGGSGEQGPPGPKGNPGDSAYQVAVKNGFVGTEQEWLNSLKGDNSYPAAVAAGFKGTEDDWNKVVANAVINGGGSGGASGVPLGPAMKTEKVTNEPRQVITSHGIVLEDKL</sequence>
<organism evidence="2 3">
    <name type="scientific">Lysinibacillus agricola</name>
    <dbReference type="NCBI Taxonomy" id="2590012"/>
    <lineage>
        <taxon>Bacteria</taxon>
        <taxon>Bacillati</taxon>
        <taxon>Bacillota</taxon>
        <taxon>Bacilli</taxon>
        <taxon>Bacillales</taxon>
        <taxon>Bacillaceae</taxon>
        <taxon>Lysinibacillus</taxon>
    </lineage>
</organism>
<keyword evidence="3" id="KW-1185">Reference proteome</keyword>
<gene>
    <name evidence="2" type="ORF">FJQ98_20425</name>
</gene>
<evidence type="ECO:0000313" key="3">
    <source>
        <dbReference type="Proteomes" id="UP000596049"/>
    </source>
</evidence>
<accession>A0ABX7AZB4</accession>
<dbReference type="Proteomes" id="UP000596049">
    <property type="component" value="Chromosome"/>
</dbReference>
<name>A0ABX7AZB4_9BACI</name>
<evidence type="ECO:0000256" key="1">
    <source>
        <dbReference type="SAM" id="MobiDB-lite"/>
    </source>
</evidence>
<evidence type="ECO:0000313" key="2">
    <source>
        <dbReference type="EMBL" id="QQP15126.1"/>
    </source>
</evidence>
<reference evidence="2 3" key="1">
    <citation type="submission" date="2020-01" db="EMBL/GenBank/DDBJ databases">
        <authorList>
            <person name="Liu G."/>
            <person name="Liu B."/>
        </authorList>
    </citation>
    <scope>NUCLEOTIDE SEQUENCE [LARGE SCALE GENOMIC DNA]</scope>
    <source>
        <strain evidence="2 3">FJAT-51161</strain>
    </source>
</reference>